<dbReference type="AlphaFoldDB" id="A0A974BZA6"/>
<evidence type="ECO:0000313" key="1">
    <source>
        <dbReference type="EMBL" id="OCT63607.1"/>
    </source>
</evidence>
<proteinExistence type="predicted"/>
<reference evidence="2" key="1">
    <citation type="journal article" date="2016" name="Nature">
        <title>Genome evolution in the allotetraploid frog Xenopus laevis.</title>
        <authorList>
            <person name="Session A.M."/>
            <person name="Uno Y."/>
            <person name="Kwon T."/>
            <person name="Chapman J.A."/>
            <person name="Toyoda A."/>
            <person name="Takahashi S."/>
            <person name="Fukui A."/>
            <person name="Hikosaka A."/>
            <person name="Suzuki A."/>
            <person name="Kondo M."/>
            <person name="van Heeringen S.J."/>
            <person name="Quigley I."/>
            <person name="Heinz S."/>
            <person name="Ogino H."/>
            <person name="Ochi H."/>
            <person name="Hellsten U."/>
            <person name="Lyons J.B."/>
            <person name="Simakov O."/>
            <person name="Putnam N."/>
            <person name="Stites J."/>
            <person name="Kuroki Y."/>
            <person name="Tanaka T."/>
            <person name="Michiue T."/>
            <person name="Watanabe M."/>
            <person name="Bogdanovic O."/>
            <person name="Lister R."/>
            <person name="Georgiou G."/>
            <person name="Paranjpe S.S."/>
            <person name="van Kruijsbergen I."/>
            <person name="Shu S."/>
            <person name="Carlson J."/>
            <person name="Kinoshita T."/>
            <person name="Ohta Y."/>
            <person name="Mawaribuchi S."/>
            <person name="Jenkins J."/>
            <person name="Grimwood J."/>
            <person name="Schmutz J."/>
            <person name="Mitros T."/>
            <person name="Mozaffari S.V."/>
            <person name="Suzuki Y."/>
            <person name="Haramoto Y."/>
            <person name="Yamamoto T.S."/>
            <person name="Takagi C."/>
            <person name="Heald R."/>
            <person name="Miller K."/>
            <person name="Haudenschild C."/>
            <person name="Kitzman J."/>
            <person name="Nakayama T."/>
            <person name="Izutsu Y."/>
            <person name="Robert J."/>
            <person name="Fortriede J."/>
            <person name="Burns K."/>
            <person name="Lotay V."/>
            <person name="Karimi K."/>
            <person name="Yasuoka Y."/>
            <person name="Dichmann D.S."/>
            <person name="Flajnik M.F."/>
            <person name="Houston D.W."/>
            <person name="Shendure J."/>
            <person name="DuPasquier L."/>
            <person name="Vize P.D."/>
            <person name="Zorn A.M."/>
            <person name="Ito M."/>
            <person name="Marcotte E.M."/>
            <person name="Wallingford J.B."/>
            <person name="Ito Y."/>
            <person name="Asashima M."/>
            <person name="Ueno N."/>
            <person name="Matsuda Y."/>
            <person name="Veenstra G.J."/>
            <person name="Fujiyama A."/>
            <person name="Harland R.M."/>
            <person name="Taira M."/>
            <person name="Rokhsar D.S."/>
        </authorList>
    </citation>
    <scope>NUCLEOTIDE SEQUENCE [LARGE SCALE GENOMIC DNA]</scope>
    <source>
        <strain evidence="2">J</strain>
    </source>
</reference>
<organism evidence="1 2">
    <name type="scientific">Xenopus laevis</name>
    <name type="common">African clawed frog</name>
    <dbReference type="NCBI Taxonomy" id="8355"/>
    <lineage>
        <taxon>Eukaryota</taxon>
        <taxon>Metazoa</taxon>
        <taxon>Chordata</taxon>
        <taxon>Craniata</taxon>
        <taxon>Vertebrata</taxon>
        <taxon>Euteleostomi</taxon>
        <taxon>Amphibia</taxon>
        <taxon>Batrachia</taxon>
        <taxon>Anura</taxon>
        <taxon>Pipoidea</taxon>
        <taxon>Pipidae</taxon>
        <taxon>Xenopodinae</taxon>
        <taxon>Xenopus</taxon>
        <taxon>Xenopus</taxon>
    </lineage>
</organism>
<dbReference type="Proteomes" id="UP000694892">
    <property type="component" value="Chromosome 9_10L"/>
</dbReference>
<dbReference type="EMBL" id="CM004482">
    <property type="protein sequence ID" value="OCT63607.1"/>
    <property type="molecule type" value="Genomic_DNA"/>
</dbReference>
<evidence type="ECO:0000313" key="2">
    <source>
        <dbReference type="Proteomes" id="UP000694892"/>
    </source>
</evidence>
<gene>
    <name evidence="1" type="ORF">XELAEV_18044706mg</name>
</gene>
<name>A0A974BZA6_XENLA</name>
<protein>
    <submittedName>
        <fullName evidence="1">Uncharacterized protein</fullName>
    </submittedName>
</protein>
<sequence>MYFVFSRPHKDCSRGSRVPSLETRSTIQLNINESISPKTPRQPNMSHQMKNSSFSAGSLMNVSANYMEQDCYTVQLLTRCFLINTPVKLGCQLNGDCKKHALLFSFFK</sequence>
<accession>A0A974BZA6</accession>